<keyword evidence="8 10" id="KW-0675">Receptor</keyword>
<dbReference type="GO" id="GO:0007165">
    <property type="term" value="P:signal transduction"/>
    <property type="evidence" value="ECO:0007669"/>
    <property type="project" value="UniProtKB-KW"/>
</dbReference>
<keyword evidence="5 10" id="KW-0552">Olfaction</keyword>
<evidence type="ECO:0000256" key="2">
    <source>
        <dbReference type="ARBA" id="ARBA00022475"/>
    </source>
</evidence>
<sequence>MKNTSCFRFVMLGMVLTGVWFPDKIKNKYYKILYVVYAVLYQGVCFFGIVLIEILRLLEVLGDIEKTAQVSLLLLTHLAQFAKIVTIWGRQSRIKHLLHTLESPAFNREESEKKFILDKTTKLASLVCNTYSSLVFVTAAMFGAFPMFQADFYVPLAYPTFSTSSPMYYTVYGYQLFSIIVNAFGNTGMDNLIGGLTGLASAQLDLLSHELTRVGDGSEDPAGSLGYSIECNKRAVHCLKYHQKIIRFVEEIESIFGVAVFCQFASSCIIACMTAFRMTITNEPTQIINLVFYLLTILIELLVYCYFGDVLINKSQQVAEAVYASSWQQTSLKTQRSLMLLMLRAQRPLSITAGKQFNLSLETFVVILKSSYSYFAVLNNNGAE</sequence>
<comment type="caution">
    <text evidence="10">Lacks conserved residue(s) required for the propagation of feature annotation.</text>
</comment>
<organism evidence="11">
    <name type="scientific">Plutella xylostella</name>
    <name type="common">Diamondback moth</name>
    <name type="synonym">Plutella maculipennis</name>
    <dbReference type="NCBI Taxonomy" id="51655"/>
    <lineage>
        <taxon>Eukaryota</taxon>
        <taxon>Metazoa</taxon>
        <taxon>Ecdysozoa</taxon>
        <taxon>Arthropoda</taxon>
        <taxon>Hexapoda</taxon>
        <taxon>Insecta</taxon>
        <taxon>Pterygota</taxon>
        <taxon>Neoptera</taxon>
        <taxon>Endopterygota</taxon>
        <taxon>Lepidoptera</taxon>
        <taxon>Glossata</taxon>
        <taxon>Ditrysia</taxon>
        <taxon>Yponomeutoidea</taxon>
        <taxon>Plutellidae</taxon>
        <taxon>Plutella</taxon>
    </lineage>
</organism>
<keyword evidence="4 10" id="KW-0812">Transmembrane</keyword>
<dbReference type="Pfam" id="PF02949">
    <property type="entry name" value="7tm_6"/>
    <property type="match status" value="1"/>
</dbReference>
<dbReference type="GO" id="GO:0005549">
    <property type="term" value="F:odorant binding"/>
    <property type="evidence" value="ECO:0007669"/>
    <property type="project" value="InterPro"/>
</dbReference>
<evidence type="ECO:0000313" key="11">
    <source>
        <dbReference type="EMBL" id="QZA75627.1"/>
    </source>
</evidence>
<keyword evidence="7 10" id="KW-0472">Membrane</keyword>
<keyword evidence="3 10" id="KW-0716">Sensory transduction</keyword>
<dbReference type="EMBL" id="MT646149">
    <property type="protein sequence ID" value="QZA75627.1"/>
    <property type="molecule type" value="mRNA"/>
</dbReference>
<feature type="transmembrane region" description="Helical" evidence="10">
    <location>
        <begin position="288"/>
        <end position="307"/>
    </location>
</feature>
<evidence type="ECO:0000256" key="1">
    <source>
        <dbReference type="ARBA" id="ARBA00004651"/>
    </source>
</evidence>
<evidence type="ECO:0000256" key="10">
    <source>
        <dbReference type="RuleBase" id="RU351113"/>
    </source>
</evidence>
<accession>A0A8G1LU36</accession>
<keyword evidence="9 10" id="KW-0807">Transducer</keyword>
<dbReference type="PANTHER" id="PTHR21137">
    <property type="entry name" value="ODORANT RECEPTOR"/>
    <property type="match status" value="1"/>
</dbReference>
<dbReference type="PANTHER" id="PTHR21137:SF35">
    <property type="entry name" value="ODORANT RECEPTOR 19A-RELATED"/>
    <property type="match status" value="1"/>
</dbReference>
<feature type="transmembrane region" description="Helical" evidence="10">
    <location>
        <begin position="34"/>
        <end position="58"/>
    </location>
</feature>
<keyword evidence="6 10" id="KW-1133">Transmembrane helix</keyword>
<feature type="transmembrane region" description="Helical" evidence="10">
    <location>
        <begin position="167"/>
        <end position="185"/>
    </location>
</feature>
<feature type="transmembrane region" description="Helical" evidence="10">
    <location>
        <begin position="123"/>
        <end position="147"/>
    </location>
</feature>
<dbReference type="InterPro" id="IPR004117">
    <property type="entry name" value="7tm6_olfct_rcpt"/>
</dbReference>
<evidence type="ECO:0000256" key="6">
    <source>
        <dbReference type="ARBA" id="ARBA00022989"/>
    </source>
</evidence>
<evidence type="ECO:0000256" key="8">
    <source>
        <dbReference type="ARBA" id="ARBA00023170"/>
    </source>
</evidence>
<evidence type="ECO:0000256" key="7">
    <source>
        <dbReference type="ARBA" id="ARBA00023136"/>
    </source>
</evidence>
<dbReference type="GO" id="GO:0005886">
    <property type="term" value="C:plasma membrane"/>
    <property type="evidence" value="ECO:0007669"/>
    <property type="project" value="UniProtKB-SubCell"/>
</dbReference>
<evidence type="ECO:0000256" key="4">
    <source>
        <dbReference type="ARBA" id="ARBA00022692"/>
    </source>
</evidence>
<comment type="similarity">
    <text evidence="10">Belongs to the insect chemoreceptor superfamily. Heteromeric odorant receptor channel (TC 1.A.69) family.</text>
</comment>
<comment type="subcellular location">
    <subcellularLocation>
        <location evidence="1 10">Cell membrane</location>
        <topology evidence="1 10">Multi-pass membrane protein</topology>
    </subcellularLocation>
</comment>
<proteinExistence type="evidence at transcript level"/>
<reference evidence="11" key="1">
    <citation type="submission" date="2020-06" db="EMBL/GenBank/DDBJ databases">
        <authorList>
            <person name="Liu X.-L."/>
        </authorList>
    </citation>
    <scope>NUCLEOTIDE SEQUENCE</scope>
</reference>
<dbReference type="GO" id="GO:0004984">
    <property type="term" value="F:olfactory receptor activity"/>
    <property type="evidence" value="ECO:0007669"/>
    <property type="project" value="InterPro"/>
</dbReference>
<dbReference type="AlphaFoldDB" id="A0A8G1LU36"/>
<protein>
    <recommendedName>
        <fullName evidence="10">Odorant receptor</fullName>
    </recommendedName>
</protein>
<feature type="transmembrane region" description="Helical" evidence="10">
    <location>
        <begin position="254"/>
        <end position="276"/>
    </location>
</feature>
<evidence type="ECO:0000256" key="3">
    <source>
        <dbReference type="ARBA" id="ARBA00022606"/>
    </source>
</evidence>
<keyword evidence="2" id="KW-1003">Cell membrane</keyword>
<name>A0A8G1LU36_PLUXY</name>
<feature type="transmembrane region" description="Helical" evidence="10">
    <location>
        <begin position="70"/>
        <end position="89"/>
    </location>
</feature>
<evidence type="ECO:0000256" key="5">
    <source>
        <dbReference type="ARBA" id="ARBA00022725"/>
    </source>
</evidence>
<evidence type="ECO:0000256" key="9">
    <source>
        <dbReference type="ARBA" id="ARBA00023224"/>
    </source>
</evidence>